<name>A0A6M0S3R7_9CYAN</name>
<comment type="subcellular location">
    <subcellularLocation>
        <location evidence="1">Membrane</location>
        <topology evidence="1">Multi-pass membrane protein</topology>
    </subcellularLocation>
</comment>
<dbReference type="Pfam" id="PF00535">
    <property type="entry name" value="Glycos_transf_2"/>
    <property type="match status" value="1"/>
</dbReference>
<dbReference type="Gene3D" id="3.90.550.10">
    <property type="entry name" value="Spore Coat Polysaccharide Biosynthesis Protein SpsA, Chain A"/>
    <property type="match status" value="1"/>
</dbReference>
<keyword evidence="2 5" id="KW-0812">Transmembrane</keyword>
<dbReference type="InterPro" id="IPR001173">
    <property type="entry name" value="Glyco_trans_2-like"/>
</dbReference>
<evidence type="ECO:0000256" key="3">
    <source>
        <dbReference type="ARBA" id="ARBA00022989"/>
    </source>
</evidence>
<dbReference type="InterPro" id="IPR029044">
    <property type="entry name" value="Nucleotide-diphossugar_trans"/>
</dbReference>
<dbReference type="InterPro" id="IPR050256">
    <property type="entry name" value="Glycosyltransferase_2"/>
</dbReference>
<keyword evidence="4 5" id="KW-0472">Membrane</keyword>
<evidence type="ECO:0000256" key="4">
    <source>
        <dbReference type="ARBA" id="ARBA00023136"/>
    </source>
</evidence>
<dbReference type="GO" id="GO:0016020">
    <property type="term" value="C:membrane"/>
    <property type="evidence" value="ECO:0007669"/>
    <property type="project" value="UniProtKB-SubCell"/>
</dbReference>
<dbReference type="SUPFAM" id="SSF53448">
    <property type="entry name" value="Nucleotide-diphospho-sugar transferases"/>
    <property type="match status" value="1"/>
</dbReference>
<keyword evidence="3 5" id="KW-1133">Transmembrane helix</keyword>
<gene>
    <name evidence="8" type="ORF">D0962_10280</name>
</gene>
<dbReference type="PANTHER" id="PTHR48090:SF7">
    <property type="entry name" value="RFBJ PROTEIN"/>
    <property type="match status" value="1"/>
</dbReference>
<evidence type="ECO:0000256" key="1">
    <source>
        <dbReference type="ARBA" id="ARBA00004141"/>
    </source>
</evidence>
<proteinExistence type="predicted"/>
<evidence type="ECO:0000313" key="8">
    <source>
        <dbReference type="EMBL" id="NEZ63164.1"/>
    </source>
</evidence>
<dbReference type="Proteomes" id="UP000473574">
    <property type="component" value="Unassembled WGS sequence"/>
</dbReference>
<dbReference type="GO" id="GO:0016740">
    <property type="term" value="F:transferase activity"/>
    <property type="evidence" value="ECO:0007669"/>
    <property type="project" value="UniProtKB-KW"/>
</dbReference>
<evidence type="ECO:0000259" key="6">
    <source>
        <dbReference type="Pfam" id="PF00535"/>
    </source>
</evidence>
<feature type="domain" description="Glycosyltransferase 2-like" evidence="6">
    <location>
        <begin position="179"/>
        <end position="344"/>
    </location>
</feature>
<dbReference type="AlphaFoldDB" id="A0A6M0S3R7"/>
<feature type="transmembrane region" description="Helical" evidence="5">
    <location>
        <begin position="84"/>
        <end position="104"/>
    </location>
</feature>
<evidence type="ECO:0000259" key="7">
    <source>
        <dbReference type="Pfam" id="PF04138"/>
    </source>
</evidence>
<feature type="transmembrane region" description="Helical" evidence="5">
    <location>
        <begin position="110"/>
        <end position="129"/>
    </location>
</feature>
<reference evidence="8 9" key="1">
    <citation type="journal article" date="2020" name="Microb. Ecol.">
        <title>Ecogenomics of the Marine Benthic Filamentous Cyanobacterium Adonisia.</title>
        <authorList>
            <person name="Walter J.M."/>
            <person name="Coutinho F.H."/>
            <person name="Leomil L."/>
            <person name="Hargreaves P.I."/>
            <person name="Campeao M.E."/>
            <person name="Vieira V.V."/>
            <person name="Silva B.S."/>
            <person name="Fistarol G.O."/>
            <person name="Salomon P.S."/>
            <person name="Sawabe T."/>
            <person name="Mino S."/>
            <person name="Hosokawa M."/>
            <person name="Miyashita H."/>
            <person name="Maruyama F."/>
            <person name="van Verk M.C."/>
            <person name="Dutilh B.E."/>
            <person name="Thompson C.C."/>
            <person name="Thompson F.L."/>
        </authorList>
    </citation>
    <scope>NUCLEOTIDE SEQUENCE [LARGE SCALE GENOMIC DNA]</scope>
    <source>
        <strain evidence="8 9">CCMR0082</strain>
    </source>
</reference>
<dbReference type="RefSeq" id="WP_163662334.1">
    <property type="nucleotide sequence ID" value="NZ_QZCE01000002.1"/>
</dbReference>
<keyword evidence="8" id="KW-0808">Transferase</keyword>
<dbReference type="EMBL" id="QZCE01000002">
    <property type="protein sequence ID" value="NEZ63164.1"/>
    <property type="molecule type" value="Genomic_DNA"/>
</dbReference>
<feature type="transmembrane region" description="Helical" evidence="5">
    <location>
        <begin position="12"/>
        <end position="32"/>
    </location>
</feature>
<comment type="caution">
    <text evidence="8">The sequence shown here is derived from an EMBL/GenBank/DDBJ whole genome shotgun (WGS) entry which is preliminary data.</text>
</comment>
<evidence type="ECO:0000256" key="2">
    <source>
        <dbReference type="ARBA" id="ARBA00022692"/>
    </source>
</evidence>
<feature type="transmembrane region" description="Helical" evidence="5">
    <location>
        <begin position="44"/>
        <end position="64"/>
    </location>
</feature>
<dbReference type="Pfam" id="PF04138">
    <property type="entry name" value="GtrA_DPMS_TM"/>
    <property type="match status" value="1"/>
</dbReference>
<evidence type="ECO:0000313" key="9">
    <source>
        <dbReference type="Proteomes" id="UP000473574"/>
    </source>
</evidence>
<dbReference type="GO" id="GO:0000271">
    <property type="term" value="P:polysaccharide biosynthetic process"/>
    <property type="evidence" value="ECO:0007669"/>
    <property type="project" value="InterPro"/>
</dbReference>
<organism evidence="8 9">
    <name type="scientific">Adonisia turfae CCMR0082</name>
    <dbReference type="NCBI Taxonomy" id="2304604"/>
    <lineage>
        <taxon>Bacteria</taxon>
        <taxon>Bacillati</taxon>
        <taxon>Cyanobacteriota</taxon>
        <taxon>Adonisia</taxon>
        <taxon>Adonisia turfae</taxon>
    </lineage>
</organism>
<dbReference type="PANTHER" id="PTHR48090">
    <property type="entry name" value="UNDECAPRENYL-PHOSPHATE 4-DEOXY-4-FORMAMIDO-L-ARABINOSE TRANSFERASE-RELATED"/>
    <property type="match status" value="1"/>
</dbReference>
<dbReference type="CDD" id="cd04179">
    <property type="entry name" value="DPM_DPG-synthase_like"/>
    <property type="match status" value="1"/>
</dbReference>
<evidence type="ECO:0000256" key="5">
    <source>
        <dbReference type="SAM" id="Phobius"/>
    </source>
</evidence>
<feature type="domain" description="GtrA/DPMS transmembrane" evidence="7">
    <location>
        <begin position="12"/>
        <end position="135"/>
    </location>
</feature>
<sequence length="428" mass="48279">MMPAFLSLKITRFLLGGGLAAALNLVLIFILVDNVGFDSAVLRNLANIISMEISLVASFFIYRIWVWPGGSWKIKRILFNQLPLYHLSAGLSILLRTLVIFPVLDWLGVNYLINTLVGVLTSAAINYIVSDSIVFKKSDRATPEQEDFYPPEGLGPVVEKSCSSTRTQYYWGKSHGLLSLVIPAYNEEGCIVSTVTAITEKMAAENINCEVLVVNDNSHDRTEDLLKGLIINNSNVRYINNYYPNGFGFAVRCGLENFKGDAVAIVMADSSDNPEDIVRYYYKLQEGYDCVLGSRFIKGGRVVDYPIHKLLVNRLANLFIQIAFGLGFNDVTNAFKIYRREVIEGIMPLISHHFNLTVEIPLKAIVRGYSYAAIPITWRNRQTGVSKLKIKEMGSRYLFIVLYIWLEKYLSRGDYHRSNLKQRAKVNG</sequence>
<protein>
    <submittedName>
        <fullName evidence="8">Glycosyltransferase</fullName>
    </submittedName>
</protein>
<dbReference type="InterPro" id="IPR007267">
    <property type="entry name" value="GtrA_DPMS_TM"/>
</dbReference>
<accession>A0A6M0S3R7</accession>